<evidence type="ECO:0000256" key="14">
    <source>
        <dbReference type="SAM" id="MobiDB-lite"/>
    </source>
</evidence>
<dbReference type="GO" id="GO:0005524">
    <property type="term" value="F:ATP binding"/>
    <property type="evidence" value="ECO:0007669"/>
    <property type="project" value="UniProtKB-UniRule"/>
</dbReference>
<keyword evidence="11" id="KW-0675">Receptor</keyword>
<dbReference type="InterPro" id="IPR051564">
    <property type="entry name" value="LRR_receptor-like_kinase"/>
</dbReference>
<evidence type="ECO:0000256" key="6">
    <source>
        <dbReference type="ARBA" id="ARBA00022737"/>
    </source>
</evidence>
<evidence type="ECO:0000256" key="9">
    <source>
        <dbReference type="ARBA" id="ARBA00022989"/>
    </source>
</evidence>
<dbReference type="PANTHER" id="PTHR48055">
    <property type="entry name" value="LEUCINE-RICH REPEAT RECEPTOR PROTEIN KINASE EMS1"/>
    <property type="match status" value="1"/>
</dbReference>
<evidence type="ECO:0000256" key="4">
    <source>
        <dbReference type="ARBA" id="ARBA00022692"/>
    </source>
</evidence>
<feature type="region of interest" description="Disordered" evidence="14">
    <location>
        <begin position="1"/>
        <end position="63"/>
    </location>
</feature>
<keyword evidence="12" id="KW-0325">Glycoprotein</keyword>
<dbReference type="Proteomes" id="UP000243499">
    <property type="component" value="Chromosome 9"/>
</dbReference>
<feature type="binding site" evidence="13">
    <location>
        <position position="116"/>
    </location>
    <ligand>
        <name>ATP</name>
        <dbReference type="ChEBI" id="CHEBI:30616"/>
    </ligand>
</feature>
<keyword evidence="5" id="KW-0732">Signal</keyword>
<gene>
    <name evidence="16" type="ORF">PAHAL_9G152900</name>
</gene>
<dbReference type="PANTHER" id="PTHR48055:SF6">
    <property type="entry name" value="LEUCINE-RICH REPEAT RECEPTOR PROTEIN KINASE MSP1"/>
    <property type="match status" value="1"/>
</dbReference>
<dbReference type="Pfam" id="PF07714">
    <property type="entry name" value="PK_Tyr_Ser-Thr"/>
    <property type="match status" value="1"/>
</dbReference>
<dbReference type="SMART" id="SM00220">
    <property type="entry name" value="S_TKc"/>
    <property type="match status" value="1"/>
</dbReference>
<organism evidence="16">
    <name type="scientific">Panicum hallii</name>
    <dbReference type="NCBI Taxonomy" id="206008"/>
    <lineage>
        <taxon>Eukaryota</taxon>
        <taxon>Viridiplantae</taxon>
        <taxon>Streptophyta</taxon>
        <taxon>Embryophyta</taxon>
        <taxon>Tracheophyta</taxon>
        <taxon>Spermatophyta</taxon>
        <taxon>Magnoliopsida</taxon>
        <taxon>Liliopsida</taxon>
        <taxon>Poales</taxon>
        <taxon>Poaceae</taxon>
        <taxon>PACMAD clade</taxon>
        <taxon>Panicoideae</taxon>
        <taxon>Panicodae</taxon>
        <taxon>Paniceae</taxon>
        <taxon>Panicinae</taxon>
        <taxon>Panicum</taxon>
        <taxon>Panicum sect. Panicum</taxon>
    </lineage>
</organism>
<evidence type="ECO:0000256" key="13">
    <source>
        <dbReference type="PROSITE-ProRule" id="PRU10141"/>
    </source>
</evidence>
<dbReference type="FunFam" id="1.10.510.10:FF:000388">
    <property type="entry name" value="Leucine-rich repeat receptor-like tyrosine-protein kinase PXC3"/>
    <property type="match status" value="1"/>
</dbReference>
<dbReference type="InterPro" id="IPR001245">
    <property type="entry name" value="Ser-Thr/Tyr_kinase_cat_dom"/>
</dbReference>
<evidence type="ECO:0000313" key="16">
    <source>
        <dbReference type="EMBL" id="PAN45946.1"/>
    </source>
</evidence>
<evidence type="ECO:0000256" key="8">
    <source>
        <dbReference type="ARBA" id="ARBA00022840"/>
    </source>
</evidence>
<dbReference type="Gene3D" id="1.10.510.10">
    <property type="entry name" value="Transferase(Phosphotransferase) domain 1"/>
    <property type="match status" value="1"/>
</dbReference>
<evidence type="ECO:0000256" key="3">
    <source>
        <dbReference type="ARBA" id="ARBA00022679"/>
    </source>
</evidence>
<dbReference type="InterPro" id="IPR017441">
    <property type="entry name" value="Protein_kinase_ATP_BS"/>
</dbReference>
<dbReference type="InterPro" id="IPR011009">
    <property type="entry name" value="Kinase-like_dom_sf"/>
</dbReference>
<dbReference type="Gene3D" id="3.30.200.20">
    <property type="entry name" value="Phosphorylase Kinase, domain 1"/>
    <property type="match status" value="1"/>
</dbReference>
<keyword evidence="2" id="KW-0433">Leucine-rich repeat</keyword>
<evidence type="ECO:0000256" key="11">
    <source>
        <dbReference type="ARBA" id="ARBA00023170"/>
    </source>
</evidence>
<evidence type="ECO:0000256" key="2">
    <source>
        <dbReference type="ARBA" id="ARBA00022614"/>
    </source>
</evidence>
<keyword evidence="3" id="KW-0808">Transferase</keyword>
<keyword evidence="6" id="KW-0677">Repeat</keyword>
<name>A0A2S3IJU1_9POAL</name>
<feature type="domain" description="Protein kinase" evidence="15">
    <location>
        <begin position="88"/>
        <end position="369"/>
    </location>
</feature>
<keyword evidence="7 13" id="KW-0547">Nucleotide-binding</keyword>
<dbReference type="SUPFAM" id="SSF56112">
    <property type="entry name" value="Protein kinase-like (PK-like)"/>
    <property type="match status" value="1"/>
</dbReference>
<dbReference type="PROSITE" id="PS50011">
    <property type="entry name" value="PROTEIN_KINASE_DOM"/>
    <property type="match status" value="1"/>
</dbReference>
<proteinExistence type="predicted"/>
<evidence type="ECO:0000256" key="1">
    <source>
        <dbReference type="ARBA" id="ARBA00004479"/>
    </source>
</evidence>
<dbReference type="Gramene" id="PAN45946">
    <property type="protein sequence ID" value="PAN45946"/>
    <property type="gene ID" value="PAHAL_9G152900"/>
</dbReference>
<evidence type="ECO:0000259" key="15">
    <source>
        <dbReference type="PROSITE" id="PS50011"/>
    </source>
</evidence>
<sequence length="387" mass="41559">MPEKSSTSRCPLCFLNRSRPLPLAPAGESEAAVEVEPTSSNESLGDKPPPPPSPCEPLGTTDLATSGSERAARWVTPYDAILKATDNLSDARVIGHGGFGTVYGGELPDGRRAAFKRLRPGSHRFVCKSQFVAEMDAIVKVEHPNLVPLLGYSALRDEHFLISEHMRHGSLESWLRNQQARTSRRAIGWRHRLGICLGAACGLAFLHHGLALHAVHGDVKSSNVLLDEGMAPRVSGFGLARIIRGYDTHVRTSVVAGGALGYVPPGYPLAMKCTAKGDVYGFGVVVLEVLTGRPPAGQEVEEGGGDLVGWVRWMVAHGREGELFDPCLPASGLGREQMARALAVARECTADEPWKRPTMGSVVKDLEMVQLMEHGGPHGLQGREVPA</sequence>
<evidence type="ECO:0000256" key="7">
    <source>
        <dbReference type="ARBA" id="ARBA00022741"/>
    </source>
</evidence>
<comment type="subcellular location">
    <subcellularLocation>
        <location evidence="1">Membrane</location>
        <topology evidence="1">Single-pass type I membrane protein</topology>
    </subcellularLocation>
</comment>
<dbReference type="GO" id="GO:0004672">
    <property type="term" value="F:protein kinase activity"/>
    <property type="evidence" value="ECO:0007669"/>
    <property type="project" value="InterPro"/>
</dbReference>
<dbReference type="EMBL" id="CM008054">
    <property type="protein sequence ID" value="PAN45946.1"/>
    <property type="molecule type" value="Genomic_DNA"/>
</dbReference>
<reference evidence="16" key="1">
    <citation type="submission" date="2018-04" db="EMBL/GenBank/DDBJ databases">
        <title>WGS assembly of Panicum hallii.</title>
        <authorList>
            <person name="Lovell J."/>
            <person name="Jenkins J."/>
            <person name="Lowry D."/>
            <person name="Mamidi S."/>
            <person name="Sreedasyam A."/>
            <person name="Weng X."/>
            <person name="Barry K."/>
            <person name="Bonette J."/>
            <person name="Campitelli B."/>
            <person name="Daum C."/>
            <person name="Gordon S."/>
            <person name="Gould B."/>
            <person name="Lipzen A."/>
            <person name="Macqueen A."/>
            <person name="Palacio-Mejia J."/>
            <person name="Plott C."/>
            <person name="Shakirov E."/>
            <person name="Shu S."/>
            <person name="Yoshinaga Y."/>
            <person name="Zane M."/>
            <person name="Rokhsar D."/>
            <person name="Grimwood J."/>
            <person name="Schmutz J."/>
            <person name="Juenger T."/>
        </authorList>
    </citation>
    <scope>NUCLEOTIDE SEQUENCE [LARGE SCALE GENOMIC DNA]</scope>
    <source>
        <strain evidence="16">FIL2</strain>
    </source>
</reference>
<keyword evidence="10" id="KW-0472">Membrane</keyword>
<keyword evidence="9" id="KW-1133">Transmembrane helix</keyword>
<evidence type="ECO:0000256" key="12">
    <source>
        <dbReference type="ARBA" id="ARBA00023180"/>
    </source>
</evidence>
<dbReference type="GO" id="GO:0016020">
    <property type="term" value="C:membrane"/>
    <property type="evidence" value="ECO:0007669"/>
    <property type="project" value="UniProtKB-SubCell"/>
</dbReference>
<dbReference type="AlphaFoldDB" id="A0A2S3IJU1"/>
<dbReference type="PROSITE" id="PS00107">
    <property type="entry name" value="PROTEIN_KINASE_ATP"/>
    <property type="match status" value="1"/>
</dbReference>
<keyword evidence="4" id="KW-0812">Transmembrane</keyword>
<dbReference type="InterPro" id="IPR000719">
    <property type="entry name" value="Prot_kinase_dom"/>
</dbReference>
<accession>A0A2S3IJU1</accession>
<evidence type="ECO:0000256" key="10">
    <source>
        <dbReference type="ARBA" id="ARBA00023136"/>
    </source>
</evidence>
<protein>
    <recommendedName>
        <fullName evidence="15">Protein kinase domain-containing protein</fullName>
    </recommendedName>
</protein>
<keyword evidence="8 13" id="KW-0067">ATP-binding</keyword>
<evidence type="ECO:0000256" key="5">
    <source>
        <dbReference type="ARBA" id="ARBA00022729"/>
    </source>
</evidence>